<dbReference type="AlphaFoldDB" id="A0A8T0IDI3"/>
<keyword evidence="3" id="KW-1185">Reference proteome</keyword>
<evidence type="ECO:0000313" key="3">
    <source>
        <dbReference type="Proteomes" id="UP000822688"/>
    </source>
</evidence>
<accession>A0A8T0IDI3</accession>
<reference evidence="2" key="1">
    <citation type="submission" date="2020-06" db="EMBL/GenBank/DDBJ databases">
        <title>WGS assembly of Ceratodon purpureus strain R40.</title>
        <authorList>
            <person name="Carey S.B."/>
            <person name="Jenkins J."/>
            <person name="Shu S."/>
            <person name="Lovell J.T."/>
            <person name="Sreedasyam A."/>
            <person name="Maumus F."/>
            <person name="Tiley G.P."/>
            <person name="Fernandez-Pozo N."/>
            <person name="Barry K."/>
            <person name="Chen C."/>
            <person name="Wang M."/>
            <person name="Lipzen A."/>
            <person name="Daum C."/>
            <person name="Saski C.A."/>
            <person name="Payton A.C."/>
            <person name="Mcbreen J.C."/>
            <person name="Conrad R.E."/>
            <person name="Kollar L.M."/>
            <person name="Olsson S."/>
            <person name="Huttunen S."/>
            <person name="Landis J.B."/>
            <person name="Wickett N.J."/>
            <person name="Johnson M.G."/>
            <person name="Rensing S.A."/>
            <person name="Grimwood J."/>
            <person name="Schmutz J."/>
            <person name="Mcdaniel S.F."/>
        </authorList>
    </citation>
    <scope>NUCLEOTIDE SEQUENCE</scope>
    <source>
        <strain evidence="2">R40</strain>
    </source>
</reference>
<name>A0A8T0IDI3_CERPU</name>
<feature type="region of interest" description="Disordered" evidence="1">
    <location>
        <begin position="79"/>
        <end position="99"/>
    </location>
</feature>
<gene>
    <name evidence="2" type="ORF">KC19_4G254800</name>
</gene>
<comment type="caution">
    <text evidence="2">The sequence shown here is derived from an EMBL/GenBank/DDBJ whole genome shotgun (WGS) entry which is preliminary data.</text>
</comment>
<sequence>MPRLPKRSSQQFPSLAVTLTKLQPPSYPLASPAHSKQNKLASVTDKVILRYSNESDYKAYSTELNADSKATLVMKASDTSLKPRRAQQSTQKSVLSLPQKQKLLKITHSGASFPEPKLAHY</sequence>
<dbReference type="EMBL" id="CM026424">
    <property type="protein sequence ID" value="KAG0581472.1"/>
    <property type="molecule type" value="Genomic_DNA"/>
</dbReference>
<dbReference type="Proteomes" id="UP000822688">
    <property type="component" value="Chromosome 4"/>
</dbReference>
<organism evidence="2 3">
    <name type="scientific">Ceratodon purpureus</name>
    <name type="common">Fire moss</name>
    <name type="synonym">Dicranum purpureum</name>
    <dbReference type="NCBI Taxonomy" id="3225"/>
    <lineage>
        <taxon>Eukaryota</taxon>
        <taxon>Viridiplantae</taxon>
        <taxon>Streptophyta</taxon>
        <taxon>Embryophyta</taxon>
        <taxon>Bryophyta</taxon>
        <taxon>Bryophytina</taxon>
        <taxon>Bryopsida</taxon>
        <taxon>Dicranidae</taxon>
        <taxon>Pseudoditrichales</taxon>
        <taxon>Ditrichaceae</taxon>
        <taxon>Ceratodon</taxon>
    </lineage>
</organism>
<feature type="compositionally biased region" description="Polar residues" evidence="1">
    <location>
        <begin position="86"/>
        <end position="99"/>
    </location>
</feature>
<evidence type="ECO:0000256" key="1">
    <source>
        <dbReference type="SAM" id="MobiDB-lite"/>
    </source>
</evidence>
<protein>
    <submittedName>
        <fullName evidence="2">Uncharacterized protein</fullName>
    </submittedName>
</protein>
<proteinExistence type="predicted"/>
<evidence type="ECO:0000313" key="2">
    <source>
        <dbReference type="EMBL" id="KAG0581472.1"/>
    </source>
</evidence>